<evidence type="ECO:0000313" key="3">
    <source>
        <dbReference type="EMBL" id="JAA90386.1"/>
    </source>
</evidence>
<dbReference type="SMART" id="SM00271">
    <property type="entry name" value="DnaJ"/>
    <property type="match status" value="1"/>
</dbReference>
<evidence type="ECO:0000259" key="2">
    <source>
        <dbReference type="PROSITE" id="PS50076"/>
    </source>
</evidence>
<protein>
    <submittedName>
        <fullName evidence="3">DnaJ (Hsp40)-like protein</fullName>
    </submittedName>
</protein>
<dbReference type="SUPFAM" id="SSF48452">
    <property type="entry name" value="TPR-like"/>
    <property type="match status" value="1"/>
</dbReference>
<evidence type="ECO:0000256" key="1">
    <source>
        <dbReference type="PROSITE-ProRule" id="PRU00339"/>
    </source>
</evidence>
<organism evidence="3">
    <name type="scientific">Pararge aegeria</name>
    <name type="common">speckled wood butterfly</name>
    <dbReference type="NCBI Taxonomy" id="116150"/>
    <lineage>
        <taxon>Eukaryota</taxon>
        <taxon>Metazoa</taxon>
        <taxon>Ecdysozoa</taxon>
        <taxon>Arthropoda</taxon>
        <taxon>Hexapoda</taxon>
        <taxon>Insecta</taxon>
        <taxon>Pterygota</taxon>
        <taxon>Neoptera</taxon>
        <taxon>Endopterygota</taxon>
        <taxon>Lepidoptera</taxon>
        <taxon>Glossata</taxon>
        <taxon>Ditrysia</taxon>
        <taxon>Papilionoidea</taxon>
        <taxon>Nymphalidae</taxon>
        <taxon>Satyrinae</taxon>
        <taxon>Satyrini</taxon>
        <taxon>Parargina</taxon>
        <taxon>Pararge</taxon>
    </lineage>
</organism>
<reference evidence="3" key="1">
    <citation type="journal article" date="2013" name="BMC Genomics">
        <title>Unscrambling butterfly oogenesis.</title>
        <authorList>
            <person name="Carter J.M."/>
            <person name="Baker S.C."/>
            <person name="Pink R."/>
            <person name="Carter D.R."/>
            <person name="Collins A."/>
            <person name="Tomlin J."/>
            <person name="Gibbs M."/>
            <person name="Breuker C.J."/>
        </authorList>
    </citation>
    <scope>NUCLEOTIDE SEQUENCE</scope>
    <source>
        <tissue evidence="3">Ovary</tissue>
    </source>
</reference>
<dbReference type="PRINTS" id="PR00625">
    <property type="entry name" value="JDOMAIN"/>
</dbReference>
<reference evidence="3" key="2">
    <citation type="submission" date="2013-05" db="EMBL/GenBank/DDBJ databases">
        <authorList>
            <person name="Carter J.-M."/>
            <person name="Baker S.C."/>
            <person name="Pink R."/>
            <person name="Carter D.R.F."/>
            <person name="Collins A."/>
            <person name="Tomlin J."/>
            <person name="Gibbs M."/>
            <person name="Breuker C.J."/>
        </authorList>
    </citation>
    <scope>NUCLEOTIDE SEQUENCE</scope>
    <source>
        <tissue evidence="3">Ovary</tissue>
    </source>
</reference>
<proteinExistence type="predicted"/>
<dbReference type="InterPro" id="IPR052758">
    <property type="entry name" value="SRC_co-chaperone"/>
</dbReference>
<dbReference type="CDD" id="cd06257">
    <property type="entry name" value="DnaJ"/>
    <property type="match status" value="1"/>
</dbReference>
<dbReference type="PROSITE" id="PS50005">
    <property type="entry name" value="TPR"/>
    <property type="match status" value="1"/>
</dbReference>
<dbReference type="Gene3D" id="1.25.40.10">
    <property type="entry name" value="Tetratricopeptide repeat domain"/>
    <property type="match status" value="1"/>
</dbReference>
<dbReference type="InterPro" id="IPR001623">
    <property type="entry name" value="DnaJ_domain"/>
</dbReference>
<dbReference type="PANTHER" id="PTHR44200:SF1">
    <property type="entry name" value="DNAJ HOMOLOG SUBFAMILY C MEMBER 7"/>
    <property type="match status" value="1"/>
</dbReference>
<dbReference type="PROSITE" id="PS50076">
    <property type="entry name" value="DNAJ_2"/>
    <property type="match status" value="1"/>
</dbReference>
<feature type="non-terminal residue" evidence="3">
    <location>
        <position position="118"/>
    </location>
</feature>
<dbReference type="EMBL" id="GAIX01002174">
    <property type="protein sequence ID" value="JAA90386.1"/>
    <property type="molecule type" value="Transcribed_RNA"/>
</dbReference>
<feature type="repeat" description="TPR" evidence="1">
    <location>
        <begin position="16"/>
        <end position="49"/>
    </location>
</feature>
<dbReference type="Pfam" id="PF00226">
    <property type="entry name" value="DnaJ"/>
    <property type="match status" value="1"/>
</dbReference>
<accession>S4PD66</accession>
<dbReference type="Pfam" id="PF13181">
    <property type="entry name" value="TPR_8"/>
    <property type="match status" value="1"/>
</dbReference>
<dbReference type="PANTHER" id="PTHR44200">
    <property type="entry name" value="DNAJ HOMOLOG SUBFAMILY C MEMBER 7"/>
    <property type="match status" value="1"/>
</dbReference>
<dbReference type="Gene3D" id="1.10.287.110">
    <property type="entry name" value="DnaJ domain"/>
    <property type="match status" value="1"/>
</dbReference>
<dbReference type="SUPFAM" id="SSF46565">
    <property type="entry name" value="Chaperone J-domain"/>
    <property type="match status" value="1"/>
</dbReference>
<dbReference type="InterPro" id="IPR036869">
    <property type="entry name" value="J_dom_sf"/>
</dbReference>
<feature type="non-terminal residue" evidence="3">
    <location>
        <position position="1"/>
    </location>
</feature>
<dbReference type="AlphaFoldDB" id="S4PD66"/>
<feature type="domain" description="J" evidence="2">
    <location>
        <begin position="70"/>
        <end position="118"/>
    </location>
</feature>
<dbReference type="SMART" id="SM00028">
    <property type="entry name" value="TPR"/>
    <property type="match status" value="1"/>
</dbReference>
<sequence>AAEACIKALELDENYVKALNLRAKCFTELKDYDSAVEDYEHLKKIDPSDEIERLLREAKLSQKKESKRQNYYHILGINLNATKSDIVQAYKKLAMIHHPDRHVDRSEFERKRQKRRFQ</sequence>
<dbReference type="InterPro" id="IPR011990">
    <property type="entry name" value="TPR-like_helical_dom_sf"/>
</dbReference>
<dbReference type="InterPro" id="IPR019734">
    <property type="entry name" value="TPR_rpt"/>
</dbReference>
<keyword evidence="1" id="KW-0802">TPR repeat</keyword>
<name>S4PD66_9NEOP</name>